<feature type="domain" description="O-methyltransferase dimerisation" evidence="5">
    <location>
        <begin position="21"/>
        <end position="87"/>
    </location>
</feature>
<feature type="domain" description="O-methyltransferase C-terminal" evidence="4">
    <location>
        <begin position="113"/>
        <end position="320"/>
    </location>
</feature>
<dbReference type="Gene3D" id="3.40.50.150">
    <property type="entry name" value="Vaccinia Virus protein VP39"/>
    <property type="match status" value="1"/>
</dbReference>
<dbReference type="InterPro" id="IPR036390">
    <property type="entry name" value="WH_DNA-bd_sf"/>
</dbReference>
<dbReference type="Gene3D" id="1.10.10.10">
    <property type="entry name" value="Winged helix-like DNA-binding domain superfamily/Winged helix DNA-binding domain"/>
    <property type="match status" value="1"/>
</dbReference>
<dbReference type="Proteomes" id="UP001601521">
    <property type="component" value="Unassembled WGS sequence"/>
</dbReference>
<dbReference type="CDD" id="cd02440">
    <property type="entry name" value="AdoMet_MTases"/>
    <property type="match status" value="1"/>
</dbReference>
<keyword evidence="7" id="KW-1185">Reference proteome</keyword>
<proteinExistence type="predicted"/>
<reference evidence="6 7" key="1">
    <citation type="submission" date="2024-10" db="EMBL/GenBank/DDBJ databases">
        <title>The Natural Products Discovery Center: Release of the First 8490 Sequenced Strains for Exploring Actinobacteria Biosynthetic Diversity.</title>
        <authorList>
            <person name="Kalkreuter E."/>
            <person name="Kautsar S.A."/>
            <person name="Yang D."/>
            <person name="Bader C.D."/>
            <person name="Teijaro C.N."/>
            <person name="Fluegel L."/>
            <person name="Davis C.M."/>
            <person name="Simpson J.R."/>
            <person name="Lauterbach L."/>
            <person name="Steele A.D."/>
            <person name="Gui C."/>
            <person name="Meng S."/>
            <person name="Li G."/>
            <person name="Viehrig K."/>
            <person name="Ye F."/>
            <person name="Su P."/>
            <person name="Kiefer A.F."/>
            <person name="Nichols A."/>
            <person name="Cepeda A.J."/>
            <person name="Yan W."/>
            <person name="Fan B."/>
            <person name="Jiang Y."/>
            <person name="Adhikari A."/>
            <person name="Zheng C.-J."/>
            <person name="Schuster L."/>
            <person name="Cowan T.M."/>
            <person name="Smanski M.J."/>
            <person name="Chevrette M.G."/>
            <person name="De Carvalho L.P.S."/>
            <person name="Shen B."/>
        </authorList>
    </citation>
    <scope>NUCLEOTIDE SEQUENCE [LARGE SCALE GENOMIC DNA]</scope>
    <source>
        <strain evidence="6 7">NPDC004550</strain>
    </source>
</reference>
<evidence type="ECO:0000313" key="7">
    <source>
        <dbReference type="Proteomes" id="UP001601521"/>
    </source>
</evidence>
<dbReference type="PIRSF" id="PIRSF005739">
    <property type="entry name" value="O-mtase"/>
    <property type="match status" value="1"/>
</dbReference>
<evidence type="ECO:0000313" key="6">
    <source>
        <dbReference type="EMBL" id="MFF0454354.1"/>
    </source>
</evidence>
<dbReference type="EMBL" id="JBIALX010000005">
    <property type="protein sequence ID" value="MFF0454354.1"/>
    <property type="molecule type" value="Genomic_DNA"/>
</dbReference>
<sequence length="339" mass="36405">MNNPSKAPAALAMLEMIGNGSFAQAIYTAAVLGIADSLASGPATAGEIAARIHADEDAVYRLLRLLSSRGVFATDTDGRFALNELSDPLRSDAEVSVRPWALFIGSPEHREHWSQLPEAIRTGTAVVPRLRGMSFFEYTRSNPRFGQLFNDAQTSVSEMTLQAVLAAFDFAPYPTVVDVGGGHGRFLGEVLRRTPGSRGVLYDLATVVEGAPAELDRRGVAARCEVVAGSFFDGVPAGGDLYVLKHVLHNWDDTDTAKILATIRATMPASARLIVIEILLPEGNSPSLGLLTDLNLLTLFGGKERTERQYRDLLSQAGFRVDEVIPTRGSVSVVAARPS</sequence>
<accession>A0ABW6NHB8</accession>
<dbReference type="PANTHER" id="PTHR43712">
    <property type="entry name" value="PUTATIVE (AFU_ORTHOLOGUE AFUA_4G14580)-RELATED"/>
    <property type="match status" value="1"/>
</dbReference>
<dbReference type="GO" id="GO:0008168">
    <property type="term" value="F:methyltransferase activity"/>
    <property type="evidence" value="ECO:0007669"/>
    <property type="project" value="UniProtKB-KW"/>
</dbReference>
<gene>
    <name evidence="6" type="ORF">ACFYTH_13385</name>
</gene>
<keyword evidence="1 6" id="KW-0489">Methyltransferase</keyword>
<dbReference type="InterPro" id="IPR012967">
    <property type="entry name" value="COMT_dimerisation"/>
</dbReference>
<evidence type="ECO:0000256" key="1">
    <source>
        <dbReference type="ARBA" id="ARBA00022603"/>
    </source>
</evidence>
<dbReference type="PROSITE" id="PS51683">
    <property type="entry name" value="SAM_OMT_II"/>
    <property type="match status" value="1"/>
</dbReference>
<dbReference type="SUPFAM" id="SSF46785">
    <property type="entry name" value="Winged helix' DNA-binding domain"/>
    <property type="match status" value="1"/>
</dbReference>
<evidence type="ECO:0000259" key="5">
    <source>
        <dbReference type="Pfam" id="PF08100"/>
    </source>
</evidence>
<dbReference type="Gene3D" id="1.10.287.1350">
    <property type="match status" value="1"/>
</dbReference>
<keyword evidence="3" id="KW-0949">S-adenosyl-L-methionine</keyword>
<dbReference type="InterPro" id="IPR016461">
    <property type="entry name" value="COMT-like"/>
</dbReference>
<evidence type="ECO:0000256" key="2">
    <source>
        <dbReference type="ARBA" id="ARBA00022679"/>
    </source>
</evidence>
<dbReference type="Pfam" id="PF00891">
    <property type="entry name" value="Methyltransf_2"/>
    <property type="match status" value="1"/>
</dbReference>
<dbReference type="InterPro" id="IPR001077">
    <property type="entry name" value="COMT_C"/>
</dbReference>
<dbReference type="InterPro" id="IPR036388">
    <property type="entry name" value="WH-like_DNA-bd_sf"/>
</dbReference>
<dbReference type="RefSeq" id="WP_387251226.1">
    <property type="nucleotide sequence ID" value="NZ_JBIALX010000005.1"/>
</dbReference>
<keyword evidence="2" id="KW-0808">Transferase</keyword>
<organism evidence="6 7">
    <name type="scientific">Nocardia africana</name>
    <dbReference type="NCBI Taxonomy" id="134964"/>
    <lineage>
        <taxon>Bacteria</taxon>
        <taxon>Bacillati</taxon>
        <taxon>Actinomycetota</taxon>
        <taxon>Actinomycetes</taxon>
        <taxon>Mycobacteriales</taxon>
        <taxon>Nocardiaceae</taxon>
        <taxon>Nocardia</taxon>
    </lineage>
</organism>
<dbReference type="GO" id="GO:0032259">
    <property type="term" value="P:methylation"/>
    <property type="evidence" value="ECO:0007669"/>
    <property type="project" value="UniProtKB-KW"/>
</dbReference>
<evidence type="ECO:0000259" key="4">
    <source>
        <dbReference type="Pfam" id="PF00891"/>
    </source>
</evidence>
<dbReference type="InterPro" id="IPR029063">
    <property type="entry name" value="SAM-dependent_MTases_sf"/>
</dbReference>
<protein>
    <submittedName>
        <fullName evidence="6">Methyltransferase</fullName>
    </submittedName>
</protein>
<dbReference type="PANTHER" id="PTHR43712:SF2">
    <property type="entry name" value="O-METHYLTRANSFERASE CICE"/>
    <property type="match status" value="1"/>
</dbReference>
<dbReference type="SUPFAM" id="SSF53335">
    <property type="entry name" value="S-adenosyl-L-methionine-dependent methyltransferases"/>
    <property type="match status" value="1"/>
</dbReference>
<name>A0ABW6NHB8_9NOCA</name>
<comment type="caution">
    <text evidence="6">The sequence shown here is derived from an EMBL/GenBank/DDBJ whole genome shotgun (WGS) entry which is preliminary data.</text>
</comment>
<evidence type="ECO:0000256" key="3">
    <source>
        <dbReference type="ARBA" id="ARBA00022691"/>
    </source>
</evidence>
<dbReference type="Pfam" id="PF08100">
    <property type="entry name" value="Dimerisation"/>
    <property type="match status" value="1"/>
</dbReference>